<dbReference type="RefSeq" id="WP_213426461.1">
    <property type="nucleotide sequence ID" value="NZ_AP031286.1"/>
</dbReference>
<evidence type="ECO:0000313" key="2">
    <source>
        <dbReference type="EMBL" id="CAH8248399.1"/>
    </source>
</evidence>
<protein>
    <submittedName>
        <fullName evidence="2">DUF4097 family beta strand repeat-containing protein</fullName>
    </submittedName>
</protein>
<dbReference type="Pfam" id="PF22564">
    <property type="entry name" value="HAAS"/>
    <property type="match status" value="1"/>
</dbReference>
<comment type="caution">
    <text evidence="2">The sequence shown here is derived from an EMBL/GenBank/DDBJ whole genome shotgun (WGS) entry which is preliminary data.</text>
</comment>
<sequence>MSERKHQFLTRLEQLLGAVPQAERREIMSDFESHFQEAHEAGRSEEEIFRSLGSEQAIARKILAQYGLELPNGLAASAVDEEAEPNAASHYNESARSAFGAPFGSRTASQLRLIRLDTDVVDVHLDTHDGEDISYHFDSFDAGQFDVREAREGDAYRLTVQLRRSGMKRFFSPVSGDLHFRIPASFGGIVELACGSGDAEVRQIRAERLDAELKSGDLTIADSSCGHLTARMKSGDAELHDCTCHKADMHTLSGDIRIFDLRADEFALKAASGDIELHRLAAQALRAELLAGDMHIVDGRGATWKFTAASGDLELASIAADVHIDVASGNISTKNIRGSLAVLAKSGEVECELASGTSQATIENLAGDVRLLVPSDMQELELEASTVLGTVSVRLPQFPEGHAPTSRFRGQLGENGPKVQLATKVGSISVASI</sequence>
<organism evidence="2 3">
    <name type="scientific">Paenibacillus melissococcoides</name>
    <dbReference type="NCBI Taxonomy" id="2912268"/>
    <lineage>
        <taxon>Bacteria</taxon>
        <taxon>Bacillati</taxon>
        <taxon>Bacillota</taxon>
        <taxon>Bacilli</taxon>
        <taxon>Bacillales</taxon>
        <taxon>Paenibacillaceae</taxon>
        <taxon>Paenibacillus</taxon>
    </lineage>
</organism>
<dbReference type="Proteomes" id="UP001154322">
    <property type="component" value="Unassembled WGS sequence"/>
</dbReference>
<name>A0ABN8UB61_9BACL</name>
<evidence type="ECO:0000259" key="1">
    <source>
        <dbReference type="Pfam" id="PF13349"/>
    </source>
</evidence>
<keyword evidence="3" id="KW-1185">Reference proteome</keyword>
<dbReference type="InterPro" id="IPR025164">
    <property type="entry name" value="Toastrack_DUF4097"/>
</dbReference>
<evidence type="ECO:0000313" key="3">
    <source>
        <dbReference type="Proteomes" id="UP001154322"/>
    </source>
</evidence>
<dbReference type="Pfam" id="PF13349">
    <property type="entry name" value="DUF4097"/>
    <property type="match status" value="1"/>
</dbReference>
<dbReference type="PANTHER" id="PTHR34094:SF1">
    <property type="entry name" value="PROTEIN FAM185A"/>
    <property type="match status" value="1"/>
</dbReference>
<dbReference type="EMBL" id="CALYLO010000009">
    <property type="protein sequence ID" value="CAH8248399.1"/>
    <property type="molecule type" value="Genomic_DNA"/>
</dbReference>
<reference evidence="2" key="1">
    <citation type="submission" date="2022-06" db="EMBL/GenBank/DDBJ databases">
        <authorList>
            <person name="Dietemann V."/>
            <person name="Ory F."/>
            <person name="Dainat B."/>
            <person name="Oberhansli S."/>
        </authorList>
    </citation>
    <scope>NUCLEOTIDE SEQUENCE</scope>
    <source>
        <strain evidence="2">Ena-SAMPLE-TAB-26-04-2022-14:26:32:270-5432</strain>
    </source>
</reference>
<feature type="domain" description="DUF4097" evidence="1">
    <location>
        <begin position="264"/>
        <end position="430"/>
    </location>
</feature>
<dbReference type="Gene3D" id="2.160.20.120">
    <property type="match status" value="1"/>
</dbReference>
<proteinExistence type="predicted"/>
<accession>A0ABN8UB61</accession>
<gene>
    <name evidence="2" type="ORF">WJ0W_005662</name>
</gene>
<dbReference type="PANTHER" id="PTHR34094">
    <property type="match status" value="1"/>
</dbReference>